<dbReference type="SUPFAM" id="SSF46785">
    <property type="entry name" value="Winged helix' DNA-binding domain"/>
    <property type="match status" value="1"/>
</dbReference>
<dbReference type="InterPro" id="IPR036388">
    <property type="entry name" value="WH-like_DNA-bd_sf"/>
</dbReference>
<reference evidence="1 2" key="1">
    <citation type="submission" date="2018-09" db="EMBL/GenBank/DDBJ databases">
        <title>Mesorhizobium carmichaelinearum sp. nov. isolated from Carmichaelinea spp. root nodules in New Zealand.</title>
        <authorList>
            <person name="De Meyer S.E."/>
        </authorList>
    </citation>
    <scope>NUCLEOTIDE SEQUENCE [LARGE SCALE GENOMIC DNA]</scope>
    <source>
        <strain evidence="1 2">ICMP19557</strain>
    </source>
</reference>
<dbReference type="Pfam" id="PF13730">
    <property type="entry name" value="HTH_36"/>
    <property type="match status" value="1"/>
</dbReference>
<proteinExistence type="predicted"/>
<dbReference type="OrthoDB" id="7351634at2"/>
<name>A0A3A5KY90_9HYPH</name>
<protein>
    <submittedName>
        <fullName evidence="1">Helix-turn-helix domain-containing protein</fullName>
    </submittedName>
</protein>
<accession>A0A3A5KY90</accession>
<evidence type="ECO:0000313" key="2">
    <source>
        <dbReference type="Proteomes" id="UP000272706"/>
    </source>
</evidence>
<dbReference type="Proteomes" id="UP000272706">
    <property type="component" value="Unassembled WGS sequence"/>
</dbReference>
<evidence type="ECO:0000313" key="1">
    <source>
        <dbReference type="EMBL" id="RJT39763.1"/>
    </source>
</evidence>
<dbReference type="InterPro" id="IPR036390">
    <property type="entry name" value="WH_DNA-bd_sf"/>
</dbReference>
<sequence>MGQAEKPHIRGMNTKTPATAEIIALPLSTKDKRRAETKYGKAVMSHGFTILPNLLFEAQAHLKISPTSFNVLLHLVMHWWEAHEAPHPSIKTIARRMAKSPRSLFRYFDELEGAGLVQRVARYRGEKAQTSSAYVLTGLADKLRNIEPEIAKAKKFKGKRLEKAEEAPSSAA</sequence>
<dbReference type="EMBL" id="QZWZ01000008">
    <property type="protein sequence ID" value="RJT39763.1"/>
    <property type="molecule type" value="Genomic_DNA"/>
</dbReference>
<gene>
    <name evidence="1" type="ORF">D3227_13230</name>
</gene>
<dbReference type="AlphaFoldDB" id="A0A3A5KY90"/>
<keyword evidence="2" id="KW-1185">Reference proteome</keyword>
<dbReference type="Gene3D" id="1.10.10.10">
    <property type="entry name" value="Winged helix-like DNA-binding domain superfamily/Winged helix DNA-binding domain"/>
    <property type="match status" value="1"/>
</dbReference>
<organism evidence="1 2">
    <name type="scientific">Mesorhizobium waimense</name>
    <dbReference type="NCBI Taxonomy" id="1300307"/>
    <lineage>
        <taxon>Bacteria</taxon>
        <taxon>Pseudomonadati</taxon>
        <taxon>Pseudomonadota</taxon>
        <taxon>Alphaproteobacteria</taxon>
        <taxon>Hyphomicrobiales</taxon>
        <taxon>Phyllobacteriaceae</taxon>
        <taxon>Mesorhizobium</taxon>
    </lineage>
</organism>
<comment type="caution">
    <text evidence="1">The sequence shown here is derived from an EMBL/GenBank/DDBJ whole genome shotgun (WGS) entry which is preliminary data.</text>
</comment>
<dbReference type="RefSeq" id="WP_120014536.1">
    <property type="nucleotide sequence ID" value="NZ_QZWZ01000008.1"/>
</dbReference>